<accession>A0A655IP74</accession>
<proteinExistence type="predicted"/>
<dbReference type="AlphaFoldDB" id="A0A655IP74"/>
<evidence type="ECO:0000313" key="3">
    <source>
        <dbReference type="Proteomes" id="UP000048600"/>
    </source>
</evidence>
<feature type="compositionally biased region" description="Polar residues" evidence="1">
    <location>
        <begin position="1"/>
        <end position="21"/>
    </location>
</feature>
<evidence type="ECO:0000313" key="2">
    <source>
        <dbReference type="EMBL" id="COW07267.1"/>
    </source>
</evidence>
<sequence>MVSNVSPARRLSSTQLPTSRRSCGRMALPNAARVLSARLRAAVTAVQRSVGKVCIH</sequence>
<feature type="region of interest" description="Disordered" evidence="1">
    <location>
        <begin position="1"/>
        <end position="23"/>
    </location>
</feature>
<dbReference type="Proteomes" id="UP000048600">
    <property type="component" value="Unassembled WGS sequence"/>
</dbReference>
<gene>
    <name evidence="2" type="ORF">ERS007741_01393</name>
</gene>
<organism evidence="2 3">
    <name type="scientific">Mycobacterium tuberculosis</name>
    <dbReference type="NCBI Taxonomy" id="1773"/>
    <lineage>
        <taxon>Bacteria</taxon>
        <taxon>Bacillati</taxon>
        <taxon>Actinomycetota</taxon>
        <taxon>Actinomycetes</taxon>
        <taxon>Mycobacteriales</taxon>
        <taxon>Mycobacteriaceae</taxon>
        <taxon>Mycobacterium</taxon>
        <taxon>Mycobacterium tuberculosis complex</taxon>
    </lineage>
</organism>
<dbReference type="EMBL" id="CHKL01000119">
    <property type="protein sequence ID" value="COW07267.1"/>
    <property type="molecule type" value="Genomic_DNA"/>
</dbReference>
<evidence type="ECO:0000256" key="1">
    <source>
        <dbReference type="SAM" id="MobiDB-lite"/>
    </source>
</evidence>
<reference evidence="2 3" key="1">
    <citation type="submission" date="2015-03" db="EMBL/GenBank/DDBJ databases">
        <authorList>
            <consortium name="Pathogen Informatics"/>
        </authorList>
    </citation>
    <scope>NUCLEOTIDE SEQUENCE [LARGE SCALE GENOMIC DNA]</scope>
    <source>
        <strain evidence="2 3">P00601463</strain>
    </source>
</reference>
<protein>
    <submittedName>
        <fullName evidence="2">Uncharacterized protein</fullName>
    </submittedName>
</protein>
<name>A0A655IP74_MYCTX</name>